<comment type="caution">
    <text evidence="1">The sequence shown here is derived from an EMBL/GenBank/DDBJ whole genome shotgun (WGS) entry which is preliminary data.</text>
</comment>
<sequence length="58" mass="6581">MLGRHFHFAYPHDRDDRRARRLGSACVSSIKRACQFDDAQWRQGLGRCDDVSAAAVFG</sequence>
<accession>I8I046</accession>
<keyword evidence="2" id="KW-1185">Reference proteome</keyword>
<reference evidence="1 2" key="1">
    <citation type="journal article" date="2012" name="J. Bacteriol.">
        <title>Genome Sequence of n-Alkane-Degrading Hydrocarboniphaga effusa Strain AP103T (ATCC BAA-332T).</title>
        <authorList>
            <person name="Chang H.K."/>
            <person name="Zylstra G.J."/>
            <person name="Chae J.C."/>
        </authorList>
    </citation>
    <scope>NUCLEOTIDE SEQUENCE [LARGE SCALE GENOMIC DNA]</scope>
    <source>
        <strain evidence="1 2">AP103</strain>
    </source>
</reference>
<evidence type="ECO:0000313" key="1">
    <source>
        <dbReference type="EMBL" id="EIT69326.1"/>
    </source>
</evidence>
<organism evidence="1 2">
    <name type="scientific">Hydrocarboniphaga effusa AP103</name>
    <dbReference type="NCBI Taxonomy" id="1172194"/>
    <lineage>
        <taxon>Bacteria</taxon>
        <taxon>Pseudomonadati</taxon>
        <taxon>Pseudomonadota</taxon>
        <taxon>Gammaproteobacteria</taxon>
        <taxon>Nevskiales</taxon>
        <taxon>Nevskiaceae</taxon>
        <taxon>Hydrocarboniphaga</taxon>
    </lineage>
</organism>
<dbReference type="AlphaFoldDB" id="I8I046"/>
<dbReference type="STRING" id="1172194.WQQ_29080"/>
<evidence type="ECO:0000313" key="2">
    <source>
        <dbReference type="Proteomes" id="UP000003704"/>
    </source>
</evidence>
<dbReference type="EMBL" id="AKGD01000002">
    <property type="protein sequence ID" value="EIT69326.1"/>
    <property type="molecule type" value="Genomic_DNA"/>
</dbReference>
<name>I8I046_9GAMM</name>
<proteinExistence type="predicted"/>
<dbReference type="Proteomes" id="UP000003704">
    <property type="component" value="Unassembled WGS sequence"/>
</dbReference>
<gene>
    <name evidence="1" type="ORF">WQQ_29080</name>
</gene>
<protein>
    <submittedName>
        <fullName evidence="1">Uncharacterized protein</fullName>
    </submittedName>
</protein>